<dbReference type="InterPro" id="IPR010753">
    <property type="entry name" value="DUF1330"/>
</dbReference>
<dbReference type="AlphaFoldDB" id="A0A329E4W6"/>
<dbReference type="Gene3D" id="3.30.70.100">
    <property type="match status" value="1"/>
</dbReference>
<protein>
    <submittedName>
        <fullName evidence="2">Uncharacterized protein (DUF1330 family)</fullName>
    </submittedName>
</protein>
<dbReference type="PANTHER" id="PTHR41521:SF4">
    <property type="entry name" value="BLR0684 PROTEIN"/>
    <property type="match status" value="1"/>
</dbReference>
<dbReference type="Proteomes" id="UP000248729">
    <property type="component" value="Unassembled WGS sequence"/>
</dbReference>
<dbReference type="EMBL" id="QLTR01000060">
    <property type="protein sequence ID" value="RAS53231.1"/>
    <property type="molecule type" value="Genomic_DNA"/>
</dbReference>
<dbReference type="Pfam" id="PF07045">
    <property type="entry name" value="DUF1330"/>
    <property type="match status" value="1"/>
</dbReference>
<evidence type="ECO:0000259" key="1">
    <source>
        <dbReference type="Pfam" id="PF07045"/>
    </source>
</evidence>
<gene>
    <name evidence="2" type="ORF">DET48_1601</name>
</gene>
<organism evidence="2 3">
    <name type="scientific">Vibrio diazotrophicus</name>
    <dbReference type="NCBI Taxonomy" id="685"/>
    <lineage>
        <taxon>Bacteria</taxon>
        <taxon>Pseudomonadati</taxon>
        <taxon>Pseudomonadota</taxon>
        <taxon>Gammaproteobacteria</taxon>
        <taxon>Vibrionales</taxon>
        <taxon>Vibrionaceae</taxon>
        <taxon>Vibrio</taxon>
    </lineage>
</organism>
<proteinExistence type="predicted"/>
<sequence>MSKGYLIVHLTVTDADLYAEYGKAAEEAVKAFSPKIVAWSGQYENLEGEAHQEHMIFEFSSFAEAKRFYHSDSYQSAKKLREKAATGTFVLVEGND</sequence>
<comment type="caution">
    <text evidence="2">The sequence shown here is derived from an EMBL/GenBank/DDBJ whole genome shotgun (WGS) entry which is preliminary data.</text>
</comment>
<evidence type="ECO:0000313" key="3">
    <source>
        <dbReference type="Proteomes" id="UP000248729"/>
    </source>
</evidence>
<evidence type="ECO:0000313" key="2">
    <source>
        <dbReference type="EMBL" id="RAS53231.1"/>
    </source>
</evidence>
<reference evidence="2 3" key="1">
    <citation type="submission" date="2018-06" db="EMBL/GenBank/DDBJ databases">
        <title>Freshwater and sediment microbial communities from various areas in North America, analyzing microbe dynamics in response to fracking.</title>
        <authorList>
            <person name="Lamendella R."/>
        </authorList>
    </citation>
    <scope>NUCLEOTIDE SEQUENCE [LARGE SCALE GENOMIC DNA]</scope>
    <source>
        <strain evidence="2 3">99A</strain>
    </source>
</reference>
<dbReference type="RefSeq" id="WP_112404867.1">
    <property type="nucleotide sequence ID" value="NZ_QLTR01000060.1"/>
</dbReference>
<dbReference type="InterPro" id="IPR011008">
    <property type="entry name" value="Dimeric_a/b-barrel"/>
</dbReference>
<accession>A0A329E4W6</accession>
<dbReference type="SUPFAM" id="SSF54909">
    <property type="entry name" value="Dimeric alpha+beta barrel"/>
    <property type="match status" value="1"/>
</dbReference>
<dbReference type="PANTHER" id="PTHR41521">
    <property type="match status" value="1"/>
</dbReference>
<name>A0A329E4W6_VIBDI</name>
<feature type="domain" description="DUF1330" evidence="1">
    <location>
        <begin position="3"/>
        <end position="94"/>
    </location>
</feature>